<dbReference type="Gene3D" id="2.60.40.760">
    <property type="entry name" value="Expansin, cellulose-binding-like domain"/>
    <property type="match status" value="1"/>
</dbReference>
<accession>A0A1S3BIH4</accession>
<feature type="domain" description="Expansin-like EG45" evidence="3">
    <location>
        <begin position="39"/>
        <end position="144"/>
    </location>
</feature>
<evidence type="ECO:0000256" key="1">
    <source>
        <dbReference type="RuleBase" id="RU003460"/>
    </source>
</evidence>
<evidence type="ECO:0000313" key="5">
    <source>
        <dbReference type="EnsemblPlants" id="MELO3C013299.2.1"/>
    </source>
</evidence>
<dbReference type="PANTHER" id="PTHR31692:SF4">
    <property type="entry name" value="EXPANSIN-LIKE A1-RELATED"/>
    <property type="match status" value="1"/>
</dbReference>
<dbReference type="PANTHER" id="PTHR31692">
    <property type="entry name" value="EXPANSIN-B3"/>
    <property type="match status" value="1"/>
</dbReference>
<dbReference type="Proteomes" id="UP001652600">
    <property type="component" value="Chromosome 1"/>
</dbReference>
<keyword evidence="6" id="KW-1185">Reference proteome</keyword>
<feature type="chain" id="PRO_5044565263" evidence="2">
    <location>
        <begin position="19"/>
        <end position="263"/>
    </location>
</feature>
<dbReference type="GO" id="GO:0009653">
    <property type="term" value="P:anatomical structure morphogenesis"/>
    <property type="evidence" value="ECO:0007669"/>
    <property type="project" value="UniProtKB-ARBA"/>
</dbReference>
<dbReference type="PROSITE" id="PS50843">
    <property type="entry name" value="EXPANSIN_CBD"/>
    <property type="match status" value="1"/>
</dbReference>
<dbReference type="eggNOG" id="ENOG502QSGZ">
    <property type="taxonomic scope" value="Eukaryota"/>
</dbReference>
<dbReference type="AlphaFoldDB" id="A0A1S3BIH4"/>
<dbReference type="InterPro" id="IPR036749">
    <property type="entry name" value="Expansin_CBD_sf"/>
</dbReference>
<comment type="similarity">
    <text evidence="1">Belongs to the expansin family.</text>
</comment>
<keyword evidence="2" id="KW-0732">Signal</keyword>
<dbReference type="KEGG" id="cmo:103490243"/>
<dbReference type="GeneID" id="103490243"/>
<sequence>MALFVFLLFFFLTSIANACDRCVHQSKAAYYSNDSPLSSGACGYGSLALPLFNGHLASGIPSLYKEGVRCGACYQIRCKDKKVCSRRGTKVILTDQNVQSNRTDFILSKKAFSAMAQKGHAKTILRHETLNIEYKRMPCEYKKQNLSVRIEEWSKKPHHMALKFLFQGGQTDIVLVHLHPVNGGRTAFMSRRHGTGVWEIDTMPEEAVMFQMRVISGFDGMWIRAERVVPPDWKPGMIYDLGVQIDAIAKGQESCKQCDEGHW</sequence>
<evidence type="ECO:0000259" key="3">
    <source>
        <dbReference type="PROSITE" id="PS50842"/>
    </source>
</evidence>
<reference evidence="5" key="1">
    <citation type="submission" date="2023-03" db="UniProtKB">
        <authorList>
            <consortium name="EnsemblPlants"/>
        </authorList>
    </citation>
    <scope>IDENTIFICATION</scope>
</reference>
<dbReference type="CDD" id="cd22276">
    <property type="entry name" value="DPBB_EXLA_N"/>
    <property type="match status" value="1"/>
</dbReference>
<dbReference type="GO" id="GO:0005576">
    <property type="term" value="C:extracellular region"/>
    <property type="evidence" value="ECO:0007669"/>
    <property type="project" value="InterPro"/>
</dbReference>
<protein>
    <submittedName>
        <fullName evidence="7">Expansin-like A3</fullName>
    </submittedName>
</protein>
<dbReference type="InterPro" id="IPR007112">
    <property type="entry name" value="Expansin/allergen_DPBB_dom"/>
</dbReference>
<dbReference type="InterPro" id="IPR007118">
    <property type="entry name" value="Expan_Lol_pI"/>
</dbReference>
<reference evidence="7" key="2">
    <citation type="submission" date="2025-04" db="UniProtKB">
        <authorList>
            <consortium name="RefSeq"/>
        </authorList>
    </citation>
    <scope>IDENTIFICATION</scope>
</reference>
<evidence type="ECO:0000259" key="4">
    <source>
        <dbReference type="PROSITE" id="PS50843"/>
    </source>
</evidence>
<dbReference type="OrthoDB" id="1861675at2759"/>
<dbReference type="InterPro" id="IPR007117">
    <property type="entry name" value="Expansin_CBD"/>
</dbReference>
<dbReference type="SUPFAM" id="SSF50685">
    <property type="entry name" value="Barwin-like endoglucanases"/>
    <property type="match status" value="1"/>
</dbReference>
<organism evidence="6 7">
    <name type="scientific">Cucumis melo</name>
    <name type="common">Muskmelon</name>
    <dbReference type="NCBI Taxonomy" id="3656"/>
    <lineage>
        <taxon>Eukaryota</taxon>
        <taxon>Viridiplantae</taxon>
        <taxon>Streptophyta</taxon>
        <taxon>Embryophyta</taxon>
        <taxon>Tracheophyta</taxon>
        <taxon>Spermatophyta</taxon>
        <taxon>Magnoliopsida</taxon>
        <taxon>eudicotyledons</taxon>
        <taxon>Gunneridae</taxon>
        <taxon>Pentapetalae</taxon>
        <taxon>rosids</taxon>
        <taxon>fabids</taxon>
        <taxon>Cucurbitales</taxon>
        <taxon>Cucurbitaceae</taxon>
        <taxon>Benincaseae</taxon>
        <taxon>Cucumis</taxon>
    </lineage>
</organism>
<dbReference type="InterPro" id="IPR036908">
    <property type="entry name" value="RlpA-like_sf"/>
</dbReference>
<evidence type="ECO:0000256" key="2">
    <source>
        <dbReference type="SAM" id="SignalP"/>
    </source>
</evidence>
<dbReference type="Gramene" id="MELO3C013299.2.1">
    <property type="protein sequence ID" value="MELO3C013299.2.1"/>
    <property type="gene ID" value="MELO3C013299.2"/>
</dbReference>
<gene>
    <name evidence="7" type="primary">LOC103490243</name>
    <name evidence="5" type="synonym">103490243</name>
</gene>
<dbReference type="RefSeq" id="XP_008447894.1">
    <property type="nucleotide sequence ID" value="XM_008449672.2"/>
</dbReference>
<dbReference type="EnsemblPlants" id="MELO3C013299.2.1">
    <property type="protein sequence ID" value="MELO3C013299.2.1"/>
    <property type="gene ID" value="MELO3C013299.2"/>
</dbReference>
<proteinExistence type="inferred from homology"/>
<dbReference type="InParanoid" id="A0A1S3BIH4"/>
<feature type="domain" description="Expansin-like CBD" evidence="4">
    <location>
        <begin position="158"/>
        <end position="241"/>
    </location>
</feature>
<reference evidence="6" key="3">
    <citation type="submission" date="2025-05" db="UniProtKB">
        <authorList>
            <consortium name="RefSeq"/>
        </authorList>
    </citation>
    <scope>NUCLEOTIDE SEQUENCE [LARGE SCALE GENOMIC DNA]</scope>
</reference>
<dbReference type="SMR" id="A0A1S3BIH4"/>
<dbReference type="PROSITE" id="PS50842">
    <property type="entry name" value="EXPANSIN_EG45"/>
    <property type="match status" value="1"/>
</dbReference>
<evidence type="ECO:0000313" key="7">
    <source>
        <dbReference type="RefSeq" id="XP_008447894.1"/>
    </source>
</evidence>
<dbReference type="InterPro" id="IPR009009">
    <property type="entry name" value="RlpA-like_DPBB"/>
</dbReference>
<evidence type="ECO:0000313" key="6">
    <source>
        <dbReference type="Proteomes" id="UP001652600"/>
    </source>
</evidence>
<feature type="signal peptide" evidence="2">
    <location>
        <begin position="1"/>
        <end position="18"/>
    </location>
</feature>
<dbReference type="Pfam" id="PF01357">
    <property type="entry name" value="Expansin_C"/>
    <property type="match status" value="1"/>
</dbReference>
<name>A0A1S3BIH4_CUCME</name>
<dbReference type="PRINTS" id="PR01225">
    <property type="entry name" value="EXPANSNFAMLY"/>
</dbReference>
<dbReference type="Pfam" id="PF03330">
    <property type="entry name" value="DPBB_1"/>
    <property type="match status" value="1"/>
</dbReference>
<dbReference type="SUPFAM" id="SSF49590">
    <property type="entry name" value="PHL pollen allergen"/>
    <property type="match status" value="1"/>
</dbReference>
<dbReference type="Gene3D" id="2.40.40.10">
    <property type="entry name" value="RlpA-like domain"/>
    <property type="match status" value="1"/>
</dbReference>